<dbReference type="PANTHER" id="PTHR14964">
    <property type="entry name" value="NUCLEAR RECEPTOR BINDING FACTOR 2"/>
    <property type="match status" value="1"/>
</dbReference>
<name>A0AAD7RA33_9TELE</name>
<dbReference type="InterPro" id="IPR039679">
    <property type="entry name" value="NRBF2"/>
</dbReference>
<feature type="region of interest" description="Disordered" evidence="1">
    <location>
        <begin position="73"/>
        <end position="118"/>
    </location>
</feature>
<evidence type="ECO:0000259" key="2">
    <source>
        <dbReference type="Pfam" id="PF17169"/>
    </source>
</evidence>
<reference evidence="3" key="1">
    <citation type="journal article" date="2023" name="Science">
        <title>Genome structures resolve the early diversification of teleost fishes.</title>
        <authorList>
            <person name="Parey E."/>
            <person name="Louis A."/>
            <person name="Montfort J."/>
            <person name="Bouchez O."/>
            <person name="Roques C."/>
            <person name="Iampietro C."/>
            <person name="Lluch J."/>
            <person name="Castinel A."/>
            <person name="Donnadieu C."/>
            <person name="Desvignes T."/>
            <person name="Floi Bucao C."/>
            <person name="Jouanno E."/>
            <person name="Wen M."/>
            <person name="Mejri S."/>
            <person name="Dirks R."/>
            <person name="Jansen H."/>
            <person name="Henkel C."/>
            <person name="Chen W.J."/>
            <person name="Zahm M."/>
            <person name="Cabau C."/>
            <person name="Klopp C."/>
            <person name="Thompson A.W."/>
            <person name="Robinson-Rechavi M."/>
            <person name="Braasch I."/>
            <person name="Lecointre G."/>
            <person name="Bobe J."/>
            <person name="Postlethwait J.H."/>
            <person name="Berthelot C."/>
            <person name="Roest Crollius H."/>
            <person name="Guiguen Y."/>
        </authorList>
    </citation>
    <scope>NUCLEOTIDE SEQUENCE</scope>
    <source>
        <strain evidence="3">NC1722</strain>
    </source>
</reference>
<evidence type="ECO:0000313" key="3">
    <source>
        <dbReference type="EMBL" id="KAJ8372688.1"/>
    </source>
</evidence>
<feature type="compositionally biased region" description="Basic and acidic residues" evidence="1">
    <location>
        <begin position="189"/>
        <end position="204"/>
    </location>
</feature>
<dbReference type="Proteomes" id="UP001221898">
    <property type="component" value="Unassembled WGS sequence"/>
</dbReference>
<proteinExistence type="predicted"/>
<dbReference type="InterPro" id="IPR033393">
    <property type="entry name" value="NRBF2_MIT"/>
</dbReference>
<organism evidence="3 4">
    <name type="scientific">Aldrovandia affinis</name>
    <dbReference type="NCBI Taxonomy" id="143900"/>
    <lineage>
        <taxon>Eukaryota</taxon>
        <taxon>Metazoa</taxon>
        <taxon>Chordata</taxon>
        <taxon>Craniata</taxon>
        <taxon>Vertebrata</taxon>
        <taxon>Euteleostomi</taxon>
        <taxon>Actinopterygii</taxon>
        <taxon>Neopterygii</taxon>
        <taxon>Teleostei</taxon>
        <taxon>Notacanthiformes</taxon>
        <taxon>Halosauridae</taxon>
        <taxon>Aldrovandia</taxon>
    </lineage>
</organism>
<accession>A0AAD7RA33</accession>
<feature type="compositionally biased region" description="Basic and acidic residues" evidence="1">
    <location>
        <begin position="73"/>
        <end position="84"/>
    </location>
</feature>
<dbReference type="Gene3D" id="1.20.58.80">
    <property type="entry name" value="Phosphotransferase system, lactose/cellobiose-type IIA subunit"/>
    <property type="match status" value="1"/>
</dbReference>
<evidence type="ECO:0000256" key="1">
    <source>
        <dbReference type="SAM" id="MobiDB-lite"/>
    </source>
</evidence>
<feature type="region of interest" description="Disordered" evidence="1">
    <location>
        <begin position="136"/>
        <end position="211"/>
    </location>
</feature>
<comment type="caution">
    <text evidence="3">The sequence shown here is derived from an EMBL/GenBank/DDBJ whole genome shotgun (WGS) entry which is preliminary data.</text>
</comment>
<evidence type="ECO:0000313" key="4">
    <source>
        <dbReference type="Proteomes" id="UP001221898"/>
    </source>
</evidence>
<sequence length="230" mass="25901">MEVLENPLNRAHQWSRKADRLLAAGKYEEAVSCHGEAADLLKEAMKLTQCEQARLSMELQKDDHIKQLRLIKEKQKRAGQEGRPRYARSATARSRTPPGESARASRAPERRRRPAPAPLKLVDFLLTENEKLARENRQLQAESVQLRSRPRPKARSLDTGAERRNRPLPVRDGKAKAVPGQLLPPLGLPDRDVSPMGRPARDFPLESLPPLELPEGVEHGLQELVGRDLL</sequence>
<gene>
    <name evidence="3" type="ORF">AAFF_G00280170</name>
</gene>
<dbReference type="PANTHER" id="PTHR14964:SF2">
    <property type="entry name" value="NUCLEAR RECEPTOR-BINDING FACTOR 2"/>
    <property type="match status" value="1"/>
</dbReference>
<dbReference type="AlphaFoldDB" id="A0AAD7RA33"/>
<dbReference type="Pfam" id="PF17169">
    <property type="entry name" value="NRBF2_MIT"/>
    <property type="match status" value="1"/>
</dbReference>
<feature type="compositionally biased region" description="Basic and acidic residues" evidence="1">
    <location>
        <begin position="160"/>
        <end position="175"/>
    </location>
</feature>
<dbReference type="SUPFAM" id="SSF140361">
    <property type="entry name" value="MIT domain-like"/>
    <property type="match status" value="1"/>
</dbReference>
<feature type="domain" description="Nuclear receptor-binding factor 2 MIT" evidence="2">
    <location>
        <begin position="4"/>
        <end position="84"/>
    </location>
</feature>
<keyword evidence="4" id="KW-1185">Reference proteome</keyword>
<dbReference type="GO" id="GO:0006914">
    <property type="term" value="P:autophagy"/>
    <property type="evidence" value="ECO:0007669"/>
    <property type="project" value="InterPro"/>
</dbReference>
<protein>
    <recommendedName>
        <fullName evidence="2">Nuclear receptor-binding factor 2 MIT domain-containing protein</fullName>
    </recommendedName>
</protein>
<dbReference type="EMBL" id="JAINUG010000390">
    <property type="protein sequence ID" value="KAJ8372688.1"/>
    <property type="molecule type" value="Genomic_DNA"/>
</dbReference>
<feature type="compositionally biased region" description="Low complexity" evidence="1">
    <location>
        <begin position="87"/>
        <end position="105"/>
    </location>
</feature>